<protein>
    <submittedName>
        <fullName evidence="1">DNA replication and repair protein RecO</fullName>
    </submittedName>
</protein>
<dbReference type="NCBIfam" id="TIGR00613">
    <property type="entry name" value="reco"/>
    <property type="match status" value="1"/>
</dbReference>
<keyword evidence="2" id="KW-1185">Reference proteome</keyword>
<dbReference type="STRING" id="349095.SAMN05660299_00623"/>
<dbReference type="Gene3D" id="1.20.1440.120">
    <property type="entry name" value="Recombination protein O, C-terminal domain"/>
    <property type="match status" value="1"/>
</dbReference>
<dbReference type="Pfam" id="PF02565">
    <property type="entry name" value="RecO_C"/>
    <property type="match status" value="1"/>
</dbReference>
<name>A0A1G9S3X5_9FIRM</name>
<accession>A0A1G9S3X5</accession>
<dbReference type="InterPro" id="IPR037278">
    <property type="entry name" value="ARFGAP/RecO"/>
</dbReference>
<evidence type="ECO:0000313" key="2">
    <source>
        <dbReference type="Proteomes" id="UP000199309"/>
    </source>
</evidence>
<dbReference type="PANTHER" id="PTHR33991:SF1">
    <property type="entry name" value="DNA REPAIR PROTEIN RECO"/>
    <property type="match status" value="1"/>
</dbReference>
<dbReference type="InterPro" id="IPR042242">
    <property type="entry name" value="RecO_C"/>
</dbReference>
<dbReference type="InterPro" id="IPR003717">
    <property type="entry name" value="RecO"/>
</dbReference>
<dbReference type="Proteomes" id="UP000199309">
    <property type="component" value="Unassembled WGS sequence"/>
</dbReference>
<dbReference type="AlphaFoldDB" id="A0A1G9S3X5"/>
<evidence type="ECO:0000313" key="1">
    <source>
        <dbReference type="EMBL" id="SDM30104.1"/>
    </source>
</evidence>
<dbReference type="GO" id="GO:0006302">
    <property type="term" value="P:double-strand break repair"/>
    <property type="evidence" value="ECO:0007669"/>
    <property type="project" value="TreeGrafter"/>
</dbReference>
<sequence>MTIKKNHSSYQVMTVFTLQQGWLRVFLNTSRKHRNQGSGSLSPLSIITFDVWERGGTRTLGEYECVVNTLISFLTVESYTYAQICIEMVLHLLPEKEADRNVYELLCRYSNLIGKKNERILTIITGWQLVALAGFCPDIEGVHIYQNGITDTGRPVYYLSEESEPALPAVTLSSSVQQLWKTILAYDWNTEQPLQISKKAIAFLEELLYSYVQQCTEQPLHAVDFLYTIEKQ</sequence>
<dbReference type="GO" id="GO:0043590">
    <property type="term" value="C:bacterial nucleoid"/>
    <property type="evidence" value="ECO:0007669"/>
    <property type="project" value="TreeGrafter"/>
</dbReference>
<dbReference type="SUPFAM" id="SSF57863">
    <property type="entry name" value="ArfGap/RecO-like zinc finger"/>
    <property type="match status" value="1"/>
</dbReference>
<reference evidence="1 2" key="1">
    <citation type="submission" date="2016-10" db="EMBL/GenBank/DDBJ databases">
        <authorList>
            <person name="de Groot N.N."/>
        </authorList>
    </citation>
    <scope>NUCLEOTIDE SEQUENCE [LARGE SCALE GENOMIC DNA]</scope>
    <source>
        <strain evidence="1 2">DSM 16981</strain>
    </source>
</reference>
<proteinExistence type="predicted"/>
<dbReference type="EMBL" id="FNHQ01000004">
    <property type="protein sequence ID" value="SDM30104.1"/>
    <property type="molecule type" value="Genomic_DNA"/>
</dbReference>
<gene>
    <name evidence="1" type="ORF">SAMN05660299_00623</name>
</gene>
<dbReference type="GO" id="GO:0006310">
    <property type="term" value="P:DNA recombination"/>
    <property type="evidence" value="ECO:0007669"/>
    <property type="project" value="InterPro"/>
</dbReference>
<dbReference type="PANTHER" id="PTHR33991">
    <property type="entry name" value="DNA REPAIR PROTEIN RECO"/>
    <property type="match status" value="1"/>
</dbReference>
<organism evidence="1 2">
    <name type="scientific">Megasphaera paucivorans</name>
    <dbReference type="NCBI Taxonomy" id="349095"/>
    <lineage>
        <taxon>Bacteria</taxon>
        <taxon>Bacillati</taxon>
        <taxon>Bacillota</taxon>
        <taxon>Negativicutes</taxon>
        <taxon>Veillonellales</taxon>
        <taxon>Veillonellaceae</taxon>
        <taxon>Megasphaera</taxon>
    </lineage>
</organism>